<name>A0A8I1DZK8_9PSED</name>
<evidence type="ECO:0000313" key="2">
    <source>
        <dbReference type="EMBL" id="MBI6622501.1"/>
    </source>
</evidence>
<feature type="compositionally biased region" description="Low complexity" evidence="1">
    <location>
        <begin position="1"/>
        <end position="17"/>
    </location>
</feature>
<dbReference type="EMBL" id="JAEILH010000004">
    <property type="protein sequence ID" value="MBI6622501.1"/>
    <property type="molecule type" value="Genomic_DNA"/>
</dbReference>
<protein>
    <submittedName>
        <fullName evidence="2">Uncharacterized protein</fullName>
    </submittedName>
</protein>
<feature type="region of interest" description="Disordered" evidence="1">
    <location>
        <begin position="1"/>
        <end position="21"/>
    </location>
</feature>
<dbReference type="Proteomes" id="UP000645865">
    <property type="component" value="Unassembled WGS sequence"/>
</dbReference>
<organism evidence="2 3">
    <name type="scientific">Pseudomonas rhodesiae</name>
    <dbReference type="NCBI Taxonomy" id="76760"/>
    <lineage>
        <taxon>Bacteria</taxon>
        <taxon>Pseudomonadati</taxon>
        <taxon>Pseudomonadota</taxon>
        <taxon>Gammaproteobacteria</taxon>
        <taxon>Pseudomonadales</taxon>
        <taxon>Pseudomonadaceae</taxon>
        <taxon>Pseudomonas</taxon>
    </lineage>
</organism>
<dbReference type="RefSeq" id="WP_034114591.1">
    <property type="nucleotide sequence ID" value="NZ_DAMBBN010000009.1"/>
</dbReference>
<gene>
    <name evidence="2" type="ORF">YA0853_02325</name>
</gene>
<accession>A0A8I1DZK8</accession>
<comment type="caution">
    <text evidence="2">The sequence shown here is derived from an EMBL/GenBank/DDBJ whole genome shotgun (WGS) entry which is preliminary data.</text>
</comment>
<evidence type="ECO:0000256" key="1">
    <source>
        <dbReference type="SAM" id="MobiDB-lite"/>
    </source>
</evidence>
<reference evidence="2" key="1">
    <citation type="submission" date="2020-12" db="EMBL/GenBank/DDBJ databases">
        <title>Comparative genomic insights into the epidemiology and virulence of plant pathogenic Pseudomonads from Turkey.</title>
        <authorList>
            <person name="Dillon M."/>
            <person name="Ruiz-Bedoya T."/>
            <person name="Bendalovic-Torma C."/>
            <person name="Guttman K.M."/>
            <person name="Kwak H."/>
            <person name="Middleton M.A."/>
            <person name="Wang P.W."/>
            <person name="Horuz S."/>
            <person name="Aysan Y."/>
            <person name="Guttman D.S."/>
        </authorList>
    </citation>
    <scope>NUCLEOTIDE SEQUENCE</scope>
    <source>
        <strain evidence="2">S5_IA_3a</strain>
    </source>
</reference>
<evidence type="ECO:0000313" key="3">
    <source>
        <dbReference type="Proteomes" id="UP000645865"/>
    </source>
</evidence>
<dbReference type="AlphaFoldDB" id="A0A8I1DZK8"/>
<proteinExistence type="predicted"/>
<sequence length="264" mass="28365">MTTVNSTPTTSSTSQASYVTPGVDDSTAASRLFDDLNSSVALEGGLYETAKQSAIHGSILNNFNPLPTLEQMRLQISDSDWNSVANVPSARLGALLHTPLGKELGKKLGEKLKSQLGGDQSPTSFDLTAAGAFSLLEKGSSSEASANPTSPTHFAGIQLKPFASSTPQEVFDNLASNLVRKGLVSQALAPAAAYLVLWKTMPEYLIRDMPANFDFNSAEGMKFTAQVRKMEADAPVSGIQRTYQEIEDLMYPERAETRRAQTVI</sequence>